<dbReference type="Proteomes" id="UP001595824">
    <property type="component" value="Unassembled WGS sequence"/>
</dbReference>
<proteinExistence type="predicted"/>
<organism evidence="2 3">
    <name type="scientific">Streptomyces andamanensis</name>
    <dbReference type="NCBI Taxonomy" id="1565035"/>
    <lineage>
        <taxon>Bacteria</taxon>
        <taxon>Bacillati</taxon>
        <taxon>Actinomycetota</taxon>
        <taxon>Actinomycetes</taxon>
        <taxon>Kitasatosporales</taxon>
        <taxon>Streptomycetaceae</taxon>
        <taxon>Streptomyces</taxon>
    </lineage>
</organism>
<accession>A0ABV8TD54</accession>
<evidence type="ECO:0008006" key="4">
    <source>
        <dbReference type="Google" id="ProtNLM"/>
    </source>
</evidence>
<feature type="region of interest" description="Disordered" evidence="1">
    <location>
        <begin position="148"/>
        <end position="188"/>
    </location>
</feature>
<gene>
    <name evidence="2" type="ORF">ACFPC0_12100</name>
</gene>
<evidence type="ECO:0000313" key="2">
    <source>
        <dbReference type="EMBL" id="MFC4328566.1"/>
    </source>
</evidence>
<evidence type="ECO:0000313" key="3">
    <source>
        <dbReference type="Proteomes" id="UP001595824"/>
    </source>
</evidence>
<comment type="caution">
    <text evidence="2">The sequence shown here is derived from an EMBL/GenBank/DDBJ whole genome shotgun (WGS) entry which is preliminary data.</text>
</comment>
<evidence type="ECO:0000256" key="1">
    <source>
        <dbReference type="SAM" id="MobiDB-lite"/>
    </source>
</evidence>
<feature type="compositionally biased region" description="Low complexity" evidence="1">
    <location>
        <begin position="154"/>
        <end position="175"/>
    </location>
</feature>
<name>A0ABV8TD54_9ACTN</name>
<keyword evidence="3" id="KW-1185">Reference proteome</keyword>
<reference evidence="3" key="1">
    <citation type="journal article" date="2019" name="Int. J. Syst. Evol. Microbiol.">
        <title>The Global Catalogue of Microorganisms (GCM) 10K type strain sequencing project: providing services to taxonomists for standard genome sequencing and annotation.</title>
        <authorList>
            <consortium name="The Broad Institute Genomics Platform"/>
            <consortium name="The Broad Institute Genome Sequencing Center for Infectious Disease"/>
            <person name="Wu L."/>
            <person name="Ma J."/>
        </authorList>
    </citation>
    <scope>NUCLEOTIDE SEQUENCE [LARGE SCALE GENOMIC DNA]</scope>
    <source>
        <strain evidence="3">PCU 347</strain>
    </source>
</reference>
<protein>
    <recommendedName>
        <fullName evidence="4">Toxin-antitoxin system, toxin component</fullName>
    </recommendedName>
</protein>
<dbReference type="RefSeq" id="WP_381738829.1">
    <property type="nucleotide sequence ID" value="NZ_JBHSDP010000013.1"/>
</dbReference>
<dbReference type="EMBL" id="JBHSDP010000013">
    <property type="protein sequence ID" value="MFC4328566.1"/>
    <property type="molecule type" value="Genomic_DNA"/>
</dbReference>
<sequence>MSAGARAMRRLSARLLSALELPDSEAGVIPAIGAALERVRGRPVRLHAVPFPPGIASGLWIDRASHDVIAYERHTDLEHQLVIIGHEIWHMFEEHDGAPTAHGPAASRAAEQQVPDAVRALVAAVCADDPSGEPPGTRTDLRLHVALRAERTRSPQNSRNSQNSRSTRSNRSTRTAENTGHTAAGRHEEEAEYFGYRFATGVREALAQARTAADPAHLAGRIQVSMAHRIRRS</sequence>